<feature type="transmembrane region" description="Helical" evidence="1">
    <location>
        <begin position="174"/>
        <end position="195"/>
    </location>
</feature>
<dbReference type="Proteomes" id="UP001610432">
    <property type="component" value="Unassembled WGS sequence"/>
</dbReference>
<protein>
    <submittedName>
        <fullName evidence="2">Uncharacterized protein</fullName>
    </submittedName>
</protein>
<keyword evidence="1" id="KW-0472">Membrane</keyword>
<feature type="transmembrane region" description="Helical" evidence="1">
    <location>
        <begin position="21"/>
        <end position="46"/>
    </location>
</feature>
<comment type="caution">
    <text evidence="2">The sequence shown here is derived from an EMBL/GenBank/DDBJ whole genome shotgun (WGS) entry which is preliminary data.</text>
</comment>
<proteinExistence type="predicted"/>
<dbReference type="EMBL" id="JBFXLQ010000040">
    <property type="protein sequence ID" value="KAL2864499.1"/>
    <property type="molecule type" value="Genomic_DNA"/>
</dbReference>
<keyword evidence="3" id="KW-1185">Reference proteome</keyword>
<dbReference type="RefSeq" id="XP_070883478.1">
    <property type="nucleotide sequence ID" value="XM_071033514.1"/>
</dbReference>
<organism evidence="2 3">
    <name type="scientific">Aspergillus lucknowensis</name>
    <dbReference type="NCBI Taxonomy" id="176173"/>
    <lineage>
        <taxon>Eukaryota</taxon>
        <taxon>Fungi</taxon>
        <taxon>Dikarya</taxon>
        <taxon>Ascomycota</taxon>
        <taxon>Pezizomycotina</taxon>
        <taxon>Eurotiomycetes</taxon>
        <taxon>Eurotiomycetidae</taxon>
        <taxon>Eurotiales</taxon>
        <taxon>Aspergillaceae</taxon>
        <taxon>Aspergillus</taxon>
        <taxon>Aspergillus subgen. Nidulantes</taxon>
    </lineage>
</organism>
<evidence type="ECO:0000313" key="2">
    <source>
        <dbReference type="EMBL" id="KAL2864499.1"/>
    </source>
</evidence>
<sequence>MYKSWSKYHLLAKGLLIAAPKICLLSNLFTTRIAAIAFLAWIIAGISKFQYPHLSPCTNVRQQACLIMTMLSGCLDCALVYGIWIYYGNSEPLSNQLNLVEDVNHRYGDHQETAAGPGAGAGPASTATSTFTGRILSPPQRANFSLVIPVVTTTSTPNHDFSDPVWPGTYRRRWLNAPAGLCMGGLIGSFLAALVESTPLYS</sequence>
<feature type="transmembrane region" description="Helical" evidence="1">
    <location>
        <begin position="66"/>
        <end position="87"/>
    </location>
</feature>
<name>A0ABR4LIX9_9EURO</name>
<gene>
    <name evidence="2" type="ORF">BJX67DRAFT_383752</name>
</gene>
<dbReference type="GeneID" id="98148586"/>
<evidence type="ECO:0000256" key="1">
    <source>
        <dbReference type="SAM" id="Phobius"/>
    </source>
</evidence>
<accession>A0ABR4LIX9</accession>
<keyword evidence="1" id="KW-1133">Transmembrane helix</keyword>
<evidence type="ECO:0000313" key="3">
    <source>
        <dbReference type="Proteomes" id="UP001610432"/>
    </source>
</evidence>
<keyword evidence="1" id="KW-0812">Transmembrane</keyword>
<reference evidence="2 3" key="1">
    <citation type="submission" date="2024-07" db="EMBL/GenBank/DDBJ databases">
        <title>Section-level genome sequencing and comparative genomics of Aspergillus sections Usti and Cavernicolus.</title>
        <authorList>
            <consortium name="Lawrence Berkeley National Laboratory"/>
            <person name="Nybo J.L."/>
            <person name="Vesth T.C."/>
            <person name="Theobald S."/>
            <person name="Frisvad J.C."/>
            <person name="Larsen T.O."/>
            <person name="Kjaerboelling I."/>
            <person name="Rothschild-Mancinelli K."/>
            <person name="Lyhne E.K."/>
            <person name="Kogle M.E."/>
            <person name="Barry K."/>
            <person name="Clum A."/>
            <person name="Na H."/>
            <person name="Ledsgaard L."/>
            <person name="Lin J."/>
            <person name="Lipzen A."/>
            <person name="Kuo A."/>
            <person name="Riley R."/>
            <person name="Mondo S."/>
            <person name="Labutti K."/>
            <person name="Haridas S."/>
            <person name="Pangalinan J."/>
            <person name="Salamov A.A."/>
            <person name="Simmons B.A."/>
            <person name="Magnuson J.K."/>
            <person name="Chen J."/>
            <person name="Drula E."/>
            <person name="Henrissat B."/>
            <person name="Wiebenga A."/>
            <person name="Lubbers R.J."/>
            <person name="Gomes A.C."/>
            <person name="Macurrencykelacurrency M.R."/>
            <person name="Stajich J."/>
            <person name="Grigoriev I.V."/>
            <person name="Mortensen U.H."/>
            <person name="De Vries R.P."/>
            <person name="Baker S.E."/>
            <person name="Andersen M.R."/>
        </authorList>
    </citation>
    <scope>NUCLEOTIDE SEQUENCE [LARGE SCALE GENOMIC DNA]</scope>
    <source>
        <strain evidence="2 3">CBS 449.75</strain>
    </source>
</reference>